<reference evidence="1 2" key="1">
    <citation type="submission" date="2015-01" db="EMBL/GenBank/DDBJ databases">
        <title>Genome Sequencing of Rickettsiales.</title>
        <authorList>
            <person name="Daugherty S.C."/>
            <person name="Su Q."/>
            <person name="Abolude K."/>
            <person name="Beier-Sexton M."/>
            <person name="Carlyon J.A."/>
            <person name="Carter R."/>
            <person name="Day N.P."/>
            <person name="Dumler S.J."/>
            <person name="Dyachenko V."/>
            <person name="Godinez A."/>
            <person name="Kurtti T.J."/>
            <person name="Lichay M."/>
            <person name="Mullins K.E."/>
            <person name="Ott S."/>
            <person name="Pappas-Brown V."/>
            <person name="Paris D.H."/>
            <person name="Patel P."/>
            <person name="Richards A.L."/>
            <person name="Sadzewicz L."/>
            <person name="Sears K."/>
            <person name="Seidman D."/>
            <person name="Sengamalay N."/>
            <person name="Stenos J."/>
            <person name="Tallon L.J."/>
            <person name="Vincent G."/>
            <person name="Fraser C.M."/>
            <person name="Munderloh U."/>
            <person name="Dunning-Hotopp J.C."/>
        </authorList>
    </citation>
    <scope>NUCLEOTIDE SEQUENCE [LARGE SCALE GENOMIC DNA]</scope>
    <source>
        <strain evidence="1 2">Ac/Pa</strain>
    </source>
</reference>
<comment type="caution">
    <text evidence="1">The sequence shown here is derived from an EMBL/GenBank/DDBJ whole genome shotgun (WGS) entry which is preliminary data.</text>
</comment>
<dbReference type="Proteomes" id="UP000033556">
    <property type="component" value="Unassembled WGS sequence"/>
</dbReference>
<dbReference type="PATRIC" id="fig|1359164.3.peg.944"/>
<organism evidence="1 2">
    <name type="scientific">Rickettsia amblyommatis str. Ac/Pa</name>
    <dbReference type="NCBI Taxonomy" id="1359164"/>
    <lineage>
        <taxon>Bacteria</taxon>
        <taxon>Pseudomonadati</taxon>
        <taxon>Pseudomonadota</taxon>
        <taxon>Alphaproteobacteria</taxon>
        <taxon>Rickettsiales</taxon>
        <taxon>Rickettsiaceae</taxon>
        <taxon>Rickettsieae</taxon>
        <taxon>Rickettsia</taxon>
        <taxon>spotted fever group</taxon>
    </lineage>
</organism>
<proteinExistence type="predicted"/>
<name>A0A0F3N4U9_RICAM</name>
<dbReference type="EMBL" id="LANR01000001">
    <property type="protein sequence ID" value="KJV61939.1"/>
    <property type="molecule type" value="Genomic_DNA"/>
</dbReference>
<dbReference type="AlphaFoldDB" id="A0A0F3N4U9"/>
<keyword evidence="2" id="KW-1185">Reference proteome</keyword>
<accession>A0A0F3N4U9</accession>
<keyword evidence="1" id="KW-0456">Lyase</keyword>
<protein>
    <submittedName>
        <fullName evidence="1">Putative lyase</fullName>
    </submittedName>
</protein>
<dbReference type="GO" id="GO:0016829">
    <property type="term" value="F:lyase activity"/>
    <property type="evidence" value="ECO:0007669"/>
    <property type="project" value="UniProtKB-KW"/>
</dbReference>
<gene>
    <name evidence="1" type="ORF">APHACPA_0955</name>
</gene>
<evidence type="ECO:0000313" key="1">
    <source>
        <dbReference type="EMBL" id="KJV61939.1"/>
    </source>
</evidence>
<sequence length="51" mass="6010">MYGCAGGCRNSYCYVMRHNYETLYINENIDQILDVLDKYTANLLIYSKFTD</sequence>
<evidence type="ECO:0000313" key="2">
    <source>
        <dbReference type="Proteomes" id="UP000033556"/>
    </source>
</evidence>